<dbReference type="InterPro" id="IPR029063">
    <property type="entry name" value="SAM-dependent_MTases_sf"/>
</dbReference>
<dbReference type="InterPro" id="IPR004114">
    <property type="entry name" value="THUMP_dom"/>
</dbReference>
<dbReference type="Proteomes" id="UP000824094">
    <property type="component" value="Unassembled WGS sequence"/>
</dbReference>
<dbReference type="Pfam" id="PF02926">
    <property type="entry name" value="THUMP"/>
    <property type="match status" value="1"/>
</dbReference>
<reference evidence="6" key="2">
    <citation type="journal article" date="2021" name="PeerJ">
        <title>Extensive microbial diversity within the chicken gut microbiome revealed by metagenomics and culture.</title>
        <authorList>
            <person name="Gilroy R."/>
            <person name="Ravi A."/>
            <person name="Getino M."/>
            <person name="Pursley I."/>
            <person name="Horton D.L."/>
            <person name="Alikhan N.F."/>
            <person name="Baker D."/>
            <person name="Gharbi K."/>
            <person name="Hall N."/>
            <person name="Watson M."/>
            <person name="Adriaenssens E.M."/>
            <person name="Foster-Nyarko E."/>
            <person name="Jarju S."/>
            <person name="Secka A."/>
            <person name="Antonio M."/>
            <person name="Oren A."/>
            <person name="Chaudhuri R.R."/>
            <person name="La Ragione R."/>
            <person name="Hildebrand F."/>
            <person name="Pallen M.J."/>
        </authorList>
    </citation>
    <scope>NUCLEOTIDE SEQUENCE</scope>
    <source>
        <strain evidence="6">18911</strain>
    </source>
</reference>
<dbReference type="PANTHER" id="PTHR47313:SF1">
    <property type="entry name" value="RIBOSOMAL RNA LARGE SUBUNIT METHYLTRANSFERASE K_L"/>
    <property type="match status" value="1"/>
</dbReference>
<keyword evidence="1 6" id="KW-0489">Methyltransferase</keyword>
<dbReference type="GO" id="GO:0070043">
    <property type="term" value="F:rRNA (guanine-N7-)-methyltransferase activity"/>
    <property type="evidence" value="ECO:0007669"/>
    <property type="project" value="TreeGrafter"/>
</dbReference>
<dbReference type="EMBL" id="DVNF01000059">
    <property type="protein sequence ID" value="HIU60119.1"/>
    <property type="molecule type" value="Genomic_DNA"/>
</dbReference>
<gene>
    <name evidence="6" type="ORF">IAB05_01865</name>
</gene>
<protein>
    <submittedName>
        <fullName evidence="6">Class I SAM-dependent RNA methyltransferase</fullName>
    </submittedName>
</protein>
<keyword evidence="2" id="KW-0808">Transferase</keyword>
<dbReference type="Gene3D" id="3.40.50.150">
    <property type="entry name" value="Vaccinia Virus protein VP39"/>
    <property type="match status" value="1"/>
</dbReference>
<organism evidence="6 7">
    <name type="scientific">Candidatus Stercoripulliclostridium merdigallinarum</name>
    <dbReference type="NCBI Taxonomy" id="2840951"/>
    <lineage>
        <taxon>Bacteria</taxon>
        <taxon>Bacillati</taxon>
        <taxon>Bacillota</taxon>
        <taxon>Clostridia</taxon>
        <taxon>Eubacteriales</taxon>
        <taxon>Candidatus Stercoripulliclostridium</taxon>
    </lineage>
</organism>
<evidence type="ECO:0000259" key="4">
    <source>
        <dbReference type="Pfam" id="PF02926"/>
    </source>
</evidence>
<evidence type="ECO:0000256" key="2">
    <source>
        <dbReference type="ARBA" id="ARBA00022679"/>
    </source>
</evidence>
<dbReference type="GO" id="GO:0008990">
    <property type="term" value="F:rRNA (guanine-N2-)-methyltransferase activity"/>
    <property type="evidence" value="ECO:0007669"/>
    <property type="project" value="TreeGrafter"/>
</dbReference>
<feature type="domain" description="THUMP" evidence="4">
    <location>
        <begin position="72"/>
        <end position="151"/>
    </location>
</feature>
<evidence type="ECO:0000256" key="1">
    <source>
        <dbReference type="ARBA" id="ARBA00022603"/>
    </source>
</evidence>
<dbReference type="AlphaFoldDB" id="A0A9D1MHH9"/>
<dbReference type="Gene3D" id="3.30.2130.30">
    <property type="match status" value="1"/>
</dbReference>
<name>A0A9D1MHH9_9FIRM</name>
<sequence>MTEFFENLCVTAASGLEAVVKRELIKSGFDPGGAVYGRIPFKGGLSDAVRLNMTLRTANRVYLCITRGAAVTFDELYDLVRAVRFPDFIPDNAKIVVNASSHKSKLFALSALQKVTKRAVADAMGGRLSETGETYRFTVDVSDDNMTLLLDTSGDALHKRGYRKLMGEAPLSETLAAALLLLTGYKGGVMIDPFCGSGTLPIEAALIATNTAPGLKRRFSFENYPIFPEQITERIREELTSEITDVKPDIAGYDINPSAVSMAEAHLKAAGLEGKVHFQVRPVSQLRSRFKFGHVVTNPPYGVRLGKDEELKKLYSELAAAKKALPGFTFGIISAYPAVERIMGKADKRRKLYNAEIETTFYSYFPEKKI</sequence>
<evidence type="ECO:0000313" key="7">
    <source>
        <dbReference type="Proteomes" id="UP000824094"/>
    </source>
</evidence>
<evidence type="ECO:0000313" key="6">
    <source>
        <dbReference type="EMBL" id="HIU60119.1"/>
    </source>
</evidence>
<dbReference type="Pfam" id="PF01170">
    <property type="entry name" value="UPF0020"/>
    <property type="match status" value="1"/>
</dbReference>
<dbReference type="PROSITE" id="PS01261">
    <property type="entry name" value="UPF0020"/>
    <property type="match status" value="1"/>
</dbReference>
<dbReference type="InterPro" id="IPR000241">
    <property type="entry name" value="RlmKL-like_Mtase"/>
</dbReference>
<reference evidence="6" key="1">
    <citation type="submission" date="2020-10" db="EMBL/GenBank/DDBJ databases">
        <authorList>
            <person name="Gilroy R."/>
        </authorList>
    </citation>
    <scope>NUCLEOTIDE SEQUENCE</scope>
    <source>
        <strain evidence="6">18911</strain>
    </source>
</reference>
<evidence type="ECO:0000259" key="3">
    <source>
        <dbReference type="Pfam" id="PF01170"/>
    </source>
</evidence>
<dbReference type="PROSITE" id="PS00092">
    <property type="entry name" value="N6_MTASE"/>
    <property type="match status" value="1"/>
</dbReference>
<evidence type="ECO:0000259" key="5">
    <source>
        <dbReference type="Pfam" id="PF22020"/>
    </source>
</evidence>
<dbReference type="InterPro" id="IPR002052">
    <property type="entry name" value="DNA_methylase_N6_adenine_CS"/>
</dbReference>
<feature type="domain" description="RlmL ferredoxin-like" evidence="5">
    <location>
        <begin position="8"/>
        <end position="62"/>
    </location>
</feature>
<dbReference type="InterPro" id="IPR053943">
    <property type="entry name" value="RlmKL-like_Mtase_CS"/>
</dbReference>
<dbReference type="SUPFAM" id="SSF53335">
    <property type="entry name" value="S-adenosyl-L-methionine-dependent methyltransferases"/>
    <property type="match status" value="1"/>
</dbReference>
<dbReference type="PANTHER" id="PTHR47313">
    <property type="entry name" value="RIBOSOMAL RNA LARGE SUBUNIT METHYLTRANSFERASE K/L"/>
    <property type="match status" value="1"/>
</dbReference>
<dbReference type="InterPro" id="IPR054170">
    <property type="entry name" value="RlmL_1st"/>
</dbReference>
<comment type="caution">
    <text evidence="6">The sequence shown here is derived from an EMBL/GenBank/DDBJ whole genome shotgun (WGS) entry which is preliminary data.</text>
</comment>
<dbReference type="CDD" id="cd11715">
    <property type="entry name" value="THUMP_AdoMetMT"/>
    <property type="match status" value="1"/>
</dbReference>
<dbReference type="GO" id="GO:0003723">
    <property type="term" value="F:RNA binding"/>
    <property type="evidence" value="ECO:0007669"/>
    <property type="project" value="InterPro"/>
</dbReference>
<feature type="domain" description="Ribosomal RNA large subunit methyltransferase K/L-like methyltransferase" evidence="3">
    <location>
        <begin position="160"/>
        <end position="354"/>
    </location>
</feature>
<accession>A0A9D1MHH9</accession>
<proteinExistence type="predicted"/>
<dbReference type="Pfam" id="PF22020">
    <property type="entry name" value="RlmL_1st"/>
    <property type="match status" value="1"/>
</dbReference>